<organism evidence="1 2">
    <name type="scientific">Pyropia yezoensis</name>
    <name type="common">Susabi-nori</name>
    <name type="synonym">Porphyra yezoensis</name>
    <dbReference type="NCBI Taxonomy" id="2788"/>
    <lineage>
        <taxon>Eukaryota</taxon>
        <taxon>Rhodophyta</taxon>
        <taxon>Bangiophyceae</taxon>
        <taxon>Bangiales</taxon>
        <taxon>Bangiaceae</taxon>
        <taxon>Pyropia</taxon>
    </lineage>
</organism>
<dbReference type="EMBL" id="CM020618">
    <property type="protein sequence ID" value="KAK1861538.1"/>
    <property type="molecule type" value="Genomic_DNA"/>
</dbReference>
<comment type="caution">
    <text evidence="1">The sequence shown here is derived from an EMBL/GenBank/DDBJ whole genome shotgun (WGS) entry which is preliminary data.</text>
</comment>
<keyword evidence="2" id="KW-1185">Reference proteome</keyword>
<evidence type="ECO:0000313" key="1">
    <source>
        <dbReference type="EMBL" id="KAK1861538.1"/>
    </source>
</evidence>
<accession>A0ACC3BV94</accession>
<sequence length="282" mass="29514">MTAVISLPAVFLAVVAAIPTVLGWLALLSLVIVPAAHFIIYPHARSVVFGIKRVNVNAPVAVVSAYLRTVANLPTYEQKVVASLLVGPVNGGGKAGAAVAPWSPNAQRVGGSAHGALRSPPAPRIKYTLFGFWVGLPWRATFTMTPTRDGGFHSALAPLSPSYTGAVAVLLGITGGFVLGPRRDGVPGTRIVHYERYEWPAAYPLLLWGARWVRQWHEEGMEVEMGVLQREVEAAAAAAAGAAVAEGQGGGLVAPSQSPPTSGGWLGTALRRVTGVPLHFAK</sequence>
<dbReference type="Proteomes" id="UP000798662">
    <property type="component" value="Chromosome 1"/>
</dbReference>
<gene>
    <name evidence="1" type="ORF">I4F81_004122</name>
</gene>
<protein>
    <submittedName>
        <fullName evidence="1">Uncharacterized protein</fullName>
    </submittedName>
</protein>
<proteinExistence type="predicted"/>
<name>A0ACC3BV94_PYRYE</name>
<reference evidence="1" key="1">
    <citation type="submission" date="2019-11" db="EMBL/GenBank/DDBJ databases">
        <title>Nori genome reveals adaptations in red seaweeds to the harsh intertidal environment.</title>
        <authorList>
            <person name="Wang D."/>
            <person name="Mao Y."/>
        </authorList>
    </citation>
    <scope>NUCLEOTIDE SEQUENCE</scope>
    <source>
        <tissue evidence="1">Gametophyte</tissue>
    </source>
</reference>
<evidence type="ECO:0000313" key="2">
    <source>
        <dbReference type="Proteomes" id="UP000798662"/>
    </source>
</evidence>